<dbReference type="PROSITE" id="PS51294">
    <property type="entry name" value="HTH_MYB"/>
    <property type="match status" value="1"/>
</dbReference>
<dbReference type="Proteomes" id="UP000001514">
    <property type="component" value="Unassembled WGS sequence"/>
</dbReference>
<dbReference type="InterPro" id="IPR017930">
    <property type="entry name" value="Myb_dom"/>
</dbReference>
<protein>
    <recommendedName>
        <fullName evidence="5">HTH myb-type domain-containing protein</fullName>
    </recommendedName>
</protein>
<evidence type="ECO:0000259" key="5">
    <source>
        <dbReference type="PROSITE" id="PS51294"/>
    </source>
</evidence>
<feature type="domain" description="HTH myb-type" evidence="5">
    <location>
        <begin position="73"/>
        <end position="133"/>
    </location>
</feature>
<evidence type="ECO:0000313" key="6">
    <source>
        <dbReference type="EMBL" id="EFJ14034.1"/>
    </source>
</evidence>
<dbReference type="InParanoid" id="D8SNA0"/>
<evidence type="ECO:0000256" key="2">
    <source>
        <dbReference type="ARBA" id="ARBA00023163"/>
    </source>
</evidence>
<evidence type="ECO:0000256" key="4">
    <source>
        <dbReference type="SAM" id="MobiDB-lite"/>
    </source>
</evidence>
<dbReference type="FunFam" id="1.10.10.60:FF:000002">
    <property type="entry name" value="Myb family transcription factor"/>
    <property type="match status" value="1"/>
</dbReference>
<accession>D8SNA0</accession>
<dbReference type="STRING" id="88036.D8SNA0"/>
<name>D8SNA0_SELML</name>
<dbReference type="Gramene" id="EFJ14034">
    <property type="protein sequence ID" value="EFJ14034"/>
    <property type="gene ID" value="SELMODRAFT_423935"/>
</dbReference>
<dbReference type="InterPro" id="IPR046955">
    <property type="entry name" value="PHR1-like"/>
</dbReference>
<dbReference type="Pfam" id="PF00249">
    <property type="entry name" value="Myb_DNA-binding"/>
    <property type="match status" value="1"/>
</dbReference>
<dbReference type="KEGG" id="smo:SELMODRAFT_423935"/>
<evidence type="ECO:0000256" key="3">
    <source>
        <dbReference type="ARBA" id="ARBA00023242"/>
    </source>
</evidence>
<dbReference type="GO" id="GO:0003677">
    <property type="term" value="F:DNA binding"/>
    <property type="evidence" value="ECO:0007669"/>
    <property type="project" value="InterPro"/>
</dbReference>
<organism evidence="7">
    <name type="scientific">Selaginella moellendorffii</name>
    <name type="common">Spikemoss</name>
    <dbReference type="NCBI Taxonomy" id="88036"/>
    <lineage>
        <taxon>Eukaryota</taxon>
        <taxon>Viridiplantae</taxon>
        <taxon>Streptophyta</taxon>
        <taxon>Embryophyta</taxon>
        <taxon>Tracheophyta</taxon>
        <taxon>Lycopodiopsida</taxon>
        <taxon>Selaginellales</taxon>
        <taxon>Selaginellaceae</taxon>
        <taxon>Selaginella</taxon>
    </lineage>
</organism>
<keyword evidence="7" id="KW-1185">Reference proteome</keyword>
<dbReference type="InterPro" id="IPR001005">
    <property type="entry name" value="SANT/Myb"/>
</dbReference>
<keyword evidence="1" id="KW-0805">Transcription regulation</keyword>
<gene>
    <name evidence="6" type="ORF">SELMODRAFT_423935</name>
</gene>
<keyword evidence="2" id="KW-0804">Transcription</keyword>
<dbReference type="PANTHER" id="PTHR31314:SF164">
    <property type="entry name" value="HTH MYB-TYPE DOMAIN-CONTAINING PROTEIN"/>
    <property type="match status" value="1"/>
</dbReference>
<dbReference type="InterPro" id="IPR009057">
    <property type="entry name" value="Homeodomain-like_sf"/>
</dbReference>
<dbReference type="Gene3D" id="1.10.10.60">
    <property type="entry name" value="Homeodomain-like"/>
    <property type="match status" value="1"/>
</dbReference>
<evidence type="ECO:0000313" key="7">
    <source>
        <dbReference type="Proteomes" id="UP000001514"/>
    </source>
</evidence>
<dbReference type="PANTHER" id="PTHR31314">
    <property type="entry name" value="MYB FAMILY TRANSCRIPTION FACTOR PHL7-LIKE"/>
    <property type="match status" value="1"/>
</dbReference>
<reference evidence="6 7" key="1">
    <citation type="journal article" date="2011" name="Science">
        <title>The Selaginella genome identifies genetic changes associated with the evolution of vascular plants.</title>
        <authorList>
            <person name="Banks J.A."/>
            <person name="Nishiyama T."/>
            <person name="Hasebe M."/>
            <person name="Bowman J.L."/>
            <person name="Gribskov M."/>
            <person name="dePamphilis C."/>
            <person name="Albert V.A."/>
            <person name="Aono N."/>
            <person name="Aoyama T."/>
            <person name="Ambrose B.A."/>
            <person name="Ashton N.W."/>
            <person name="Axtell M.J."/>
            <person name="Barker E."/>
            <person name="Barker M.S."/>
            <person name="Bennetzen J.L."/>
            <person name="Bonawitz N.D."/>
            <person name="Chapple C."/>
            <person name="Cheng C."/>
            <person name="Correa L.G."/>
            <person name="Dacre M."/>
            <person name="DeBarry J."/>
            <person name="Dreyer I."/>
            <person name="Elias M."/>
            <person name="Engstrom E.M."/>
            <person name="Estelle M."/>
            <person name="Feng L."/>
            <person name="Finet C."/>
            <person name="Floyd S.K."/>
            <person name="Frommer W.B."/>
            <person name="Fujita T."/>
            <person name="Gramzow L."/>
            <person name="Gutensohn M."/>
            <person name="Harholt J."/>
            <person name="Hattori M."/>
            <person name="Heyl A."/>
            <person name="Hirai T."/>
            <person name="Hiwatashi Y."/>
            <person name="Ishikawa M."/>
            <person name="Iwata M."/>
            <person name="Karol K.G."/>
            <person name="Koehler B."/>
            <person name="Kolukisaoglu U."/>
            <person name="Kubo M."/>
            <person name="Kurata T."/>
            <person name="Lalonde S."/>
            <person name="Li K."/>
            <person name="Li Y."/>
            <person name="Litt A."/>
            <person name="Lyons E."/>
            <person name="Manning G."/>
            <person name="Maruyama T."/>
            <person name="Michael T.P."/>
            <person name="Mikami K."/>
            <person name="Miyazaki S."/>
            <person name="Morinaga S."/>
            <person name="Murata T."/>
            <person name="Mueller-Roeber B."/>
            <person name="Nelson D.R."/>
            <person name="Obara M."/>
            <person name="Oguri Y."/>
            <person name="Olmstead R.G."/>
            <person name="Onodera N."/>
            <person name="Petersen B.L."/>
            <person name="Pils B."/>
            <person name="Prigge M."/>
            <person name="Rensing S.A."/>
            <person name="Riano-Pachon D.M."/>
            <person name="Roberts A.W."/>
            <person name="Sato Y."/>
            <person name="Scheller H.V."/>
            <person name="Schulz B."/>
            <person name="Schulz C."/>
            <person name="Shakirov E.V."/>
            <person name="Shibagaki N."/>
            <person name="Shinohara N."/>
            <person name="Shippen D.E."/>
            <person name="Soerensen I."/>
            <person name="Sotooka R."/>
            <person name="Sugimoto N."/>
            <person name="Sugita M."/>
            <person name="Sumikawa N."/>
            <person name="Tanurdzic M."/>
            <person name="Theissen G."/>
            <person name="Ulvskov P."/>
            <person name="Wakazuki S."/>
            <person name="Weng J.K."/>
            <person name="Willats W.W."/>
            <person name="Wipf D."/>
            <person name="Wolf P.G."/>
            <person name="Yang L."/>
            <person name="Zimmer A.D."/>
            <person name="Zhu Q."/>
            <person name="Mitros T."/>
            <person name="Hellsten U."/>
            <person name="Loque D."/>
            <person name="Otillar R."/>
            <person name="Salamov A."/>
            <person name="Schmutz J."/>
            <person name="Shapiro H."/>
            <person name="Lindquist E."/>
            <person name="Lucas S."/>
            <person name="Rokhsar D."/>
            <person name="Grigoriev I.V."/>
        </authorList>
    </citation>
    <scope>NUCLEOTIDE SEQUENCE [LARGE SCALE GENOMIC DNA]</scope>
</reference>
<dbReference type="NCBIfam" id="TIGR01557">
    <property type="entry name" value="myb_SHAQKYF"/>
    <property type="match status" value="1"/>
</dbReference>
<dbReference type="eggNOG" id="ENOG502RJE7">
    <property type="taxonomic scope" value="Eukaryota"/>
</dbReference>
<dbReference type="EMBL" id="GL377629">
    <property type="protein sequence ID" value="EFJ14034.1"/>
    <property type="molecule type" value="Genomic_DNA"/>
</dbReference>
<proteinExistence type="predicted"/>
<keyword evidence="3" id="KW-0539">Nucleus</keyword>
<feature type="region of interest" description="Disordered" evidence="4">
    <location>
        <begin position="1"/>
        <end position="67"/>
    </location>
</feature>
<dbReference type="HOGENOM" id="CLU_817363_0_0_1"/>
<dbReference type="AlphaFoldDB" id="D8SNA0"/>
<dbReference type="GO" id="GO:0003700">
    <property type="term" value="F:DNA-binding transcription factor activity"/>
    <property type="evidence" value="ECO:0007669"/>
    <property type="project" value="InterPro"/>
</dbReference>
<dbReference type="SUPFAM" id="SSF46689">
    <property type="entry name" value="Homeodomain-like"/>
    <property type="match status" value="1"/>
</dbReference>
<sequence length="340" mass="38533">MQLEVEMDQGASSPPLHNSRKRLSSVEEDDLDAPGSSDSNNTVSGDGSSDGATVLGGPFGSSSARSSVRQYIRSKMPRLRWTPDLHECFVRAVDRLGGQDRATPKLVLQLMGVKGLTIAHVKSHLQMYRSMKNDENGPVVMEERKGEQAQAAVASDASLLHHPWTPQLQQIRGEKKCRDNPNAQQQYYAHNYFHRPVLQPLDCHARTEDAWSQIASPNQSQEWLSRLSIAATKCYSERFNDLQIGWRKNHHTLFQQTGGDDNTLRSRSLEREESRIHSSILLSQNRINSCPALIHFDEILEGSRSAMKHHENFNFHPQKLCYITDLCTKTTLEPRELTFY</sequence>
<dbReference type="InterPro" id="IPR006447">
    <property type="entry name" value="Myb_dom_plants"/>
</dbReference>
<evidence type="ECO:0000256" key="1">
    <source>
        <dbReference type="ARBA" id="ARBA00023015"/>
    </source>
</evidence>
<feature type="compositionally biased region" description="Polar residues" evidence="4">
    <location>
        <begin position="36"/>
        <end position="51"/>
    </location>
</feature>